<dbReference type="AlphaFoldDB" id="A0AAE1FGI9"/>
<proteinExistence type="predicted"/>
<comment type="caution">
    <text evidence="1">The sequence shown here is derived from an EMBL/GenBank/DDBJ whole genome shotgun (WGS) entry which is preliminary data.</text>
</comment>
<dbReference type="EMBL" id="JAWQEG010002175">
    <property type="protein sequence ID" value="KAK3873867.1"/>
    <property type="molecule type" value="Genomic_DNA"/>
</dbReference>
<keyword evidence="2" id="KW-1185">Reference proteome</keyword>
<protein>
    <submittedName>
        <fullName evidence="1">Uncharacterized protein</fullName>
    </submittedName>
</protein>
<reference evidence="1" key="1">
    <citation type="submission" date="2023-10" db="EMBL/GenBank/DDBJ databases">
        <title>Genome assemblies of two species of porcelain crab, Petrolisthes cinctipes and Petrolisthes manimaculis (Anomura: Porcellanidae).</title>
        <authorList>
            <person name="Angst P."/>
        </authorList>
    </citation>
    <scope>NUCLEOTIDE SEQUENCE</scope>
    <source>
        <strain evidence="1">PB745_01</strain>
        <tissue evidence="1">Gill</tissue>
    </source>
</reference>
<sequence>MDRLLGGFPSHTYTTYLPQRKTHRSSRSCGAYCYAIFLRPCHAPPLCGRVCTTKWQRTWTHWREAGTNNDRVDLLAKTACDLPLLDDATTSLRYKNIIHSAGILTTVVGHQGWGRTHLTTAPASYVTSVTPTVSTTTGSSVPY</sequence>
<name>A0AAE1FGI9_PETCI</name>
<dbReference type="Proteomes" id="UP001286313">
    <property type="component" value="Unassembled WGS sequence"/>
</dbReference>
<accession>A0AAE1FGI9</accession>
<gene>
    <name evidence="1" type="ORF">Pcinc_021158</name>
</gene>
<evidence type="ECO:0000313" key="2">
    <source>
        <dbReference type="Proteomes" id="UP001286313"/>
    </source>
</evidence>
<organism evidence="1 2">
    <name type="scientific">Petrolisthes cinctipes</name>
    <name type="common">Flat porcelain crab</name>
    <dbReference type="NCBI Taxonomy" id="88211"/>
    <lineage>
        <taxon>Eukaryota</taxon>
        <taxon>Metazoa</taxon>
        <taxon>Ecdysozoa</taxon>
        <taxon>Arthropoda</taxon>
        <taxon>Crustacea</taxon>
        <taxon>Multicrustacea</taxon>
        <taxon>Malacostraca</taxon>
        <taxon>Eumalacostraca</taxon>
        <taxon>Eucarida</taxon>
        <taxon>Decapoda</taxon>
        <taxon>Pleocyemata</taxon>
        <taxon>Anomura</taxon>
        <taxon>Galatheoidea</taxon>
        <taxon>Porcellanidae</taxon>
        <taxon>Petrolisthes</taxon>
    </lineage>
</organism>
<evidence type="ECO:0000313" key="1">
    <source>
        <dbReference type="EMBL" id="KAK3873867.1"/>
    </source>
</evidence>